<evidence type="ECO:0008006" key="3">
    <source>
        <dbReference type="Google" id="ProtNLM"/>
    </source>
</evidence>
<name>A0A0F9EQ10_9ZZZZ</name>
<dbReference type="AlphaFoldDB" id="A0A0F9EQ10"/>
<comment type="caution">
    <text evidence="1">The sequence shown here is derived from an EMBL/GenBank/DDBJ whole genome shotgun (WGS) entry which is preliminary data.</text>
</comment>
<feature type="non-terminal residue" evidence="1">
    <location>
        <position position="1"/>
    </location>
</feature>
<reference evidence="1" key="1">
    <citation type="journal article" date="2015" name="Nature">
        <title>Complex archaea that bridge the gap between prokaryotes and eukaryotes.</title>
        <authorList>
            <person name="Spang A."/>
            <person name="Saw J.H."/>
            <person name="Jorgensen S.L."/>
            <person name="Zaremba-Niedzwiedzka K."/>
            <person name="Martijn J."/>
            <person name="Lind A.E."/>
            <person name="van Eijk R."/>
            <person name="Schleper C."/>
            <person name="Guy L."/>
            <person name="Ettema T.J."/>
        </authorList>
    </citation>
    <scope>NUCLEOTIDE SEQUENCE</scope>
</reference>
<accession>A0A0F9EQ10</accession>
<dbReference type="SUPFAM" id="SSF54523">
    <property type="entry name" value="Pili subunits"/>
    <property type="match status" value="1"/>
</dbReference>
<gene>
    <name evidence="2" type="ORF">LCGC14_2002960</name>
    <name evidence="1" type="ORF">LCGC14_2126120</name>
</gene>
<protein>
    <recommendedName>
        <fullName evidence="3">Type II secretion system protein GspG C-terminal domain-containing protein</fullName>
    </recommendedName>
</protein>
<organism evidence="1">
    <name type="scientific">marine sediment metagenome</name>
    <dbReference type="NCBI Taxonomy" id="412755"/>
    <lineage>
        <taxon>unclassified sequences</taxon>
        <taxon>metagenomes</taxon>
        <taxon>ecological metagenomes</taxon>
    </lineage>
</organism>
<dbReference type="InterPro" id="IPR045584">
    <property type="entry name" value="Pilin-like"/>
</dbReference>
<evidence type="ECO:0000313" key="2">
    <source>
        <dbReference type="EMBL" id="KKL80621.1"/>
    </source>
</evidence>
<evidence type="ECO:0000313" key="1">
    <source>
        <dbReference type="EMBL" id="KKL68321.1"/>
    </source>
</evidence>
<proteinExistence type="predicted"/>
<sequence>ELLIVVAILGVLAAVVIPNVMRFIGAGEQEARDTELANIQAAVSAMMVDNNLALLPTPVGPLPGGASTNDMNAFPDTSALGVALKEYDRLGNQFIAPDLDGYLLYQHDVIADTSATPLVNYVAEQITASYYSVDEFGTVKQWRDNIQTPY</sequence>
<dbReference type="EMBL" id="LAZR01026568">
    <property type="protein sequence ID" value="KKL68321.1"/>
    <property type="molecule type" value="Genomic_DNA"/>
</dbReference>
<dbReference type="EMBL" id="LAZR01022796">
    <property type="protein sequence ID" value="KKL80621.1"/>
    <property type="molecule type" value="Genomic_DNA"/>
</dbReference>
<dbReference type="Gene3D" id="3.30.700.10">
    <property type="entry name" value="Glycoprotein, Type 4 Pilin"/>
    <property type="match status" value="1"/>
</dbReference>